<proteinExistence type="predicted"/>
<dbReference type="InterPro" id="IPR001611">
    <property type="entry name" value="Leu-rich_rpt"/>
</dbReference>
<dbReference type="InterPro" id="IPR050637">
    <property type="entry name" value="NLRP_innate_immun_reg"/>
</dbReference>
<feature type="region of interest" description="Disordered" evidence="2">
    <location>
        <begin position="86"/>
        <end position="155"/>
    </location>
</feature>
<feature type="coiled-coil region" evidence="1">
    <location>
        <begin position="803"/>
        <end position="844"/>
    </location>
</feature>
<evidence type="ECO:0000313" key="4">
    <source>
        <dbReference type="Proteomes" id="UP001295684"/>
    </source>
</evidence>
<feature type="region of interest" description="Disordered" evidence="2">
    <location>
        <begin position="847"/>
        <end position="949"/>
    </location>
</feature>
<reference evidence="3" key="1">
    <citation type="submission" date="2023-07" db="EMBL/GenBank/DDBJ databases">
        <authorList>
            <consortium name="AG Swart"/>
            <person name="Singh M."/>
            <person name="Singh A."/>
            <person name="Seah K."/>
            <person name="Emmerich C."/>
        </authorList>
    </citation>
    <scope>NUCLEOTIDE SEQUENCE</scope>
    <source>
        <strain evidence="3">DP1</strain>
    </source>
</reference>
<feature type="compositionally biased region" description="Basic residues" evidence="2">
    <location>
        <begin position="919"/>
        <end position="937"/>
    </location>
</feature>
<dbReference type="PANTHER" id="PTHR45690:SF4">
    <property type="entry name" value="NACHT, LRR AND PYD DOMAINS-CONTAINING PROTEIN 10"/>
    <property type="match status" value="1"/>
</dbReference>
<dbReference type="AlphaFoldDB" id="A0AAD2D5Z4"/>
<evidence type="ECO:0000256" key="2">
    <source>
        <dbReference type="SAM" id="MobiDB-lite"/>
    </source>
</evidence>
<feature type="region of interest" description="Disordered" evidence="2">
    <location>
        <begin position="204"/>
        <end position="223"/>
    </location>
</feature>
<keyword evidence="4" id="KW-1185">Reference proteome</keyword>
<gene>
    <name evidence="3" type="ORF">ECRASSUSDP1_LOCUS23328</name>
</gene>
<accession>A0AAD2D5Z4</accession>
<dbReference type="GO" id="GO:0005737">
    <property type="term" value="C:cytoplasm"/>
    <property type="evidence" value="ECO:0007669"/>
    <property type="project" value="TreeGrafter"/>
</dbReference>
<dbReference type="Proteomes" id="UP001295684">
    <property type="component" value="Unassembled WGS sequence"/>
</dbReference>
<feature type="coiled-coil region" evidence="1">
    <location>
        <begin position="718"/>
        <end position="745"/>
    </location>
</feature>
<evidence type="ECO:0000256" key="1">
    <source>
        <dbReference type="SAM" id="Coils"/>
    </source>
</evidence>
<dbReference type="SMART" id="SM00368">
    <property type="entry name" value="LRR_RI"/>
    <property type="match status" value="7"/>
</dbReference>
<protein>
    <submittedName>
        <fullName evidence="3">Uncharacterized protein</fullName>
    </submittedName>
</protein>
<feature type="compositionally biased region" description="Polar residues" evidence="2">
    <location>
        <begin position="212"/>
        <end position="223"/>
    </location>
</feature>
<dbReference type="Pfam" id="PF13516">
    <property type="entry name" value="LRR_6"/>
    <property type="match status" value="6"/>
</dbReference>
<evidence type="ECO:0000313" key="3">
    <source>
        <dbReference type="EMBL" id="CAI2381862.1"/>
    </source>
</evidence>
<sequence length="962" mass="110251">MKEGQRFPKLLGRDPDLDLDGNGISTKIQENFKNELEQNHTLLDIHKSSTSLLKESRLIKLNSEDIYEISPNGAIIAIKSNESIFSGESSKSKRPKSGRFHQSRPWSNRSYKRTDSGSVGSRPGSSTKKIFSVAKSHSVNSKRMGNNPMHKSHLSKVDQIIKQTNIYTNPGDRNEKITRKYNKLRSHESLDSNKALIQKNLIRAQKQRASRKNSISQRNTSGNRSNSLIRIVKNISVKFINGVSVSILTNLFHAKCNDLKIEPKEGQLKRFLDYCQKAMKGRKITFREIGFGPHSAKILGHILRYNKVSHLDLRKNVLGDQGLKELSKSLLSNSSIIHLDIGSNDVTFEGANKFFKSMVKHQTLTSISIANSDGLHRNRIRAKGCIGLNTLIKKNKLISMLNLSGNNIGKEGVKALLKDLDPKEMNLLYLNLTNNDLEYDCIKSLKPLLISPNLVDLRLANNKLDDNTAEALSAYFYRQICQIKKIDLSSNRITSKGAKILFRSIKQNQSLTHLNLRNNPYLGNGEIAELENFLNNNQCLTHLNLGECGIDSKHVYVITEGLYAKGTENSRCGNNTLHHLNLARNKITDEGAGYIANILRDNTNTGLMMIDLSSNFISDDAASNLASAINTNNYLLKLNLKNNNCMAKCFNNSKSSSIENRLPMIREEMTELLIKEEEQLKAGDKNFNFGKVTRKMEIKKDQIELEMLQYQDCVETMRENDEIELEQLKKMLKNLKGNSEDMDYELIRLAKARDRRKKNLKYQIEDVEADICNVKRTEGDKRQEIYQAKKELQTFQDKVDVHLNKLETELADVELERKRAQFVYENYEREVTRWRKEVEEKKNEALQSNFLQIPNDKGTRRGLSSRRRSRSQSRSRSRSKSKSKCDNEEQKQPFQRIAKRSINYAKENDASRYNQNKLKNNRKHCKSKKSLKRSGRMIKKEKCSNQKLKISVQKPETTKRIY</sequence>
<dbReference type="SUPFAM" id="SSF52047">
    <property type="entry name" value="RNI-like"/>
    <property type="match status" value="1"/>
</dbReference>
<feature type="compositionally biased region" description="Polar residues" evidence="2">
    <location>
        <begin position="116"/>
        <end position="144"/>
    </location>
</feature>
<keyword evidence="1" id="KW-0175">Coiled coil</keyword>
<organism evidence="3 4">
    <name type="scientific">Euplotes crassus</name>
    <dbReference type="NCBI Taxonomy" id="5936"/>
    <lineage>
        <taxon>Eukaryota</taxon>
        <taxon>Sar</taxon>
        <taxon>Alveolata</taxon>
        <taxon>Ciliophora</taxon>
        <taxon>Intramacronucleata</taxon>
        <taxon>Spirotrichea</taxon>
        <taxon>Hypotrichia</taxon>
        <taxon>Euplotida</taxon>
        <taxon>Euplotidae</taxon>
        <taxon>Moneuplotes</taxon>
    </lineage>
</organism>
<dbReference type="PANTHER" id="PTHR45690">
    <property type="entry name" value="NACHT, LRR AND PYD DOMAINS-CONTAINING PROTEIN 12"/>
    <property type="match status" value="1"/>
</dbReference>
<comment type="caution">
    <text evidence="3">The sequence shown here is derived from an EMBL/GenBank/DDBJ whole genome shotgun (WGS) entry which is preliminary data.</text>
</comment>
<name>A0AAD2D5Z4_EUPCR</name>
<feature type="compositionally biased region" description="Basic residues" evidence="2">
    <location>
        <begin position="92"/>
        <end position="102"/>
    </location>
</feature>
<feature type="compositionally biased region" description="Basic residues" evidence="2">
    <location>
        <begin position="863"/>
        <end position="882"/>
    </location>
</feature>
<dbReference type="Gene3D" id="3.80.10.10">
    <property type="entry name" value="Ribonuclease Inhibitor"/>
    <property type="match status" value="3"/>
</dbReference>
<dbReference type="InterPro" id="IPR032675">
    <property type="entry name" value="LRR_dom_sf"/>
</dbReference>
<dbReference type="EMBL" id="CAMPGE010023991">
    <property type="protein sequence ID" value="CAI2381862.1"/>
    <property type="molecule type" value="Genomic_DNA"/>
</dbReference>